<name>A0A1H5Z681_9SPHI</name>
<dbReference type="GO" id="GO:0003723">
    <property type="term" value="F:RNA binding"/>
    <property type="evidence" value="ECO:0007669"/>
    <property type="project" value="UniProtKB-KW"/>
</dbReference>
<dbReference type="SUPFAM" id="SSF55174">
    <property type="entry name" value="Alpha-L RNA-binding motif"/>
    <property type="match status" value="1"/>
</dbReference>
<protein>
    <submittedName>
        <fullName evidence="2">Ribosome-associated protein</fullName>
    </submittedName>
</protein>
<keyword evidence="3" id="KW-1185">Reference proteome</keyword>
<dbReference type="Pfam" id="PF13275">
    <property type="entry name" value="S4_2"/>
    <property type="match status" value="1"/>
</dbReference>
<accession>A0A1H5Z681</accession>
<evidence type="ECO:0000313" key="2">
    <source>
        <dbReference type="EMBL" id="SEG31145.1"/>
    </source>
</evidence>
<evidence type="ECO:0000313" key="3">
    <source>
        <dbReference type="Proteomes" id="UP000236731"/>
    </source>
</evidence>
<keyword evidence="1" id="KW-0694">RNA-binding</keyword>
<organism evidence="2 3">
    <name type="scientific">Sphingobacterium lactis</name>
    <dbReference type="NCBI Taxonomy" id="797291"/>
    <lineage>
        <taxon>Bacteria</taxon>
        <taxon>Pseudomonadati</taxon>
        <taxon>Bacteroidota</taxon>
        <taxon>Sphingobacteriia</taxon>
        <taxon>Sphingobacteriales</taxon>
        <taxon>Sphingobacteriaceae</taxon>
        <taxon>Sphingobacterium</taxon>
    </lineage>
</organism>
<dbReference type="InterPro" id="IPR036986">
    <property type="entry name" value="S4_RNA-bd_sf"/>
</dbReference>
<proteinExistence type="predicted"/>
<dbReference type="EMBL" id="FNUT01000006">
    <property type="protein sequence ID" value="SEG31145.1"/>
    <property type="molecule type" value="Genomic_DNA"/>
</dbReference>
<gene>
    <name evidence="2" type="ORF">SAMN05421877_106244</name>
</gene>
<dbReference type="PROSITE" id="PS50889">
    <property type="entry name" value="S4"/>
    <property type="match status" value="1"/>
</dbReference>
<evidence type="ECO:0000256" key="1">
    <source>
        <dbReference type="PROSITE-ProRule" id="PRU00182"/>
    </source>
</evidence>
<reference evidence="3" key="1">
    <citation type="submission" date="2016-10" db="EMBL/GenBank/DDBJ databases">
        <authorList>
            <person name="Varghese N."/>
            <person name="Submissions S."/>
        </authorList>
    </citation>
    <scope>NUCLEOTIDE SEQUENCE [LARGE SCALE GENOMIC DNA]</scope>
    <source>
        <strain evidence="3">DSM 22361</strain>
    </source>
</reference>
<sequence length="76" mass="8832">MGIELLLFMQTFTLKGEFIQLIQLLKVMNWVEHGAMAQWAVEEGLVKYNGEVDYRKRLKVKVGDMVEFDGNKVKII</sequence>
<dbReference type="Gene3D" id="3.10.290.10">
    <property type="entry name" value="RNA-binding S4 domain"/>
    <property type="match status" value="1"/>
</dbReference>
<dbReference type="AlphaFoldDB" id="A0A1H5Z681"/>
<dbReference type="Proteomes" id="UP000236731">
    <property type="component" value="Unassembled WGS sequence"/>
</dbReference>